<keyword evidence="2" id="KW-1185">Reference proteome</keyword>
<gene>
    <name evidence="1" type="ORF">JV551A3_V1_1840080</name>
</gene>
<organism evidence="1 2">
    <name type="scientific">Pseudomonas inefficax</name>
    <dbReference type="NCBI Taxonomy" id="2078786"/>
    <lineage>
        <taxon>Bacteria</taxon>
        <taxon>Pseudomonadati</taxon>
        <taxon>Pseudomonadota</taxon>
        <taxon>Gammaproteobacteria</taxon>
        <taxon>Pseudomonadales</taxon>
        <taxon>Pseudomonadaceae</taxon>
        <taxon>Pseudomonas</taxon>
    </lineage>
</organism>
<name>A0AAQ1PAA9_9PSED</name>
<evidence type="ECO:0000313" key="1">
    <source>
        <dbReference type="EMBL" id="SPO62786.1"/>
    </source>
</evidence>
<reference evidence="1 2" key="1">
    <citation type="submission" date="2018-02" db="EMBL/GenBank/DDBJ databases">
        <authorList>
            <person name="Dubost A."/>
        </authorList>
    </citation>
    <scope>NUCLEOTIDE SEQUENCE [LARGE SCALE GENOMIC DNA]</scope>
    <source>
        <strain evidence="2">JV551A3</strain>
    </source>
</reference>
<sequence>MGKGLEDTLRAKEIFLSSIN</sequence>
<evidence type="ECO:0000313" key="2">
    <source>
        <dbReference type="Proteomes" id="UP000294335"/>
    </source>
</evidence>
<comment type="caution">
    <text evidence="1">The sequence shown here is derived from an EMBL/GenBank/DDBJ whole genome shotgun (WGS) entry which is preliminary data.</text>
</comment>
<accession>A0AAQ1PAA9</accession>
<dbReference type="EMBL" id="OPYN01000184">
    <property type="protein sequence ID" value="SPO62786.1"/>
    <property type="molecule type" value="Genomic_DNA"/>
</dbReference>
<protein>
    <submittedName>
        <fullName evidence="1">Uncharacterized protein</fullName>
    </submittedName>
</protein>
<proteinExistence type="predicted"/>
<dbReference type="Proteomes" id="UP000294335">
    <property type="component" value="Unassembled WGS sequence"/>
</dbReference>
<dbReference type="AlphaFoldDB" id="A0AAQ1PAA9"/>